<evidence type="ECO:0000256" key="6">
    <source>
        <dbReference type="ARBA" id="ARBA00023136"/>
    </source>
</evidence>
<evidence type="ECO:0000256" key="3">
    <source>
        <dbReference type="ARBA" id="ARBA00022448"/>
    </source>
</evidence>
<evidence type="ECO:0000256" key="2">
    <source>
        <dbReference type="ARBA" id="ARBA00007613"/>
    </source>
</evidence>
<dbReference type="Proteomes" id="UP000829476">
    <property type="component" value="Chromosome"/>
</dbReference>
<evidence type="ECO:0000256" key="7">
    <source>
        <dbReference type="ARBA" id="ARBA00023237"/>
    </source>
</evidence>
<name>A0ABY3YP39_9FLAO</name>
<proteinExistence type="inferred from homology"/>
<sequence length="452" mass="50797">MIKNKLTYFFLLIGAVVSAQQQSYSLEEAINFAIENNRASVNAARDIDAAKKQKWETTAIGLPQINATVDYQNFLKQQVSLVPAEFFGGDSGEFAEVVFGTKQNVNATATLSQLIFDGSYLVGLQSAKVFLEISRNAKVKTDLAVRTNVINAYGNVLVSEESIKILEDNKATLEKNLFETQKTFENGLAEEESVEQLQITLTEVENALNNSLRLREIAYKLLNLSLGIDVNQSITLTDRLEDLALINLSLEAPDDAPFSMEENIDYKIAANDERSKELLLKLEKSKALPSLTGFLNGGYQAYSDEFSFFDNDQEWFGSSLLGVSLNIPIFSSLQRTARTQRAKIEYEKAKTDLTETEQRIKLELANAKSNYEFSVEKYNISKKNLDLAERIEKKNQVKFTEGIASSFELRQAQVQLYSSQQDYLQAMFDIISSKVELDNILYSGELVPVEEE</sequence>
<evidence type="ECO:0000313" key="10">
    <source>
        <dbReference type="Proteomes" id="UP000829476"/>
    </source>
</evidence>
<evidence type="ECO:0000256" key="4">
    <source>
        <dbReference type="ARBA" id="ARBA00022452"/>
    </source>
</evidence>
<keyword evidence="7" id="KW-0998">Cell outer membrane</keyword>
<keyword evidence="6" id="KW-0472">Membrane</keyword>
<dbReference type="EMBL" id="CP094326">
    <property type="protein sequence ID" value="UNY99433.1"/>
    <property type="molecule type" value="Genomic_DNA"/>
</dbReference>
<dbReference type="PANTHER" id="PTHR30026:SF20">
    <property type="entry name" value="OUTER MEMBRANE PROTEIN TOLC"/>
    <property type="match status" value="1"/>
</dbReference>
<keyword evidence="3" id="KW-0813">Transport</keyword>
<reference evidence="9 10" key="1">
    <citation type="journal article" date="2018" name="Int. J. Syst. Evol. Microbiol.">
        <title>Zhouia spongiae sp. nov., isolated from a marine sponge.</title>
        <authorList>
            <person name="Zhuang L."/>
            <person name="Lin B."/>
            <person name="Qin F."/>
            <person name="Luo L."/>
        </authorList>
    </citation>
    <scope>NUCLEOTIDE SEQUENCE [LARGE SCALE GENOMIC DNA]</scope>
    <source>
        <strain evidence="9 10">HN-Y44</strain>
    </source>
</reference>
<dbReference type="RefSeq" id="WP_242937806.1">
    <property type="nucleotide sequence ID" value="NZ_CP094326.1"/>
</dbReference>
<gene>
    <name evidence="9" type="ORF">MQE36_03600</name>
</gene>
<keyword evidence="4" id="KW-1134">Transmembrane beta strand</keyword>
<evidence type="ECO:0000256" key="1">
    <source>
        <dbReference type="ARBA" id="ARBA00004442"/>
    </source>
</evidence>
<comment type="similarity">
    <text evidence="2">Belongs to the outer membrane factor (OMF) (TC 1.B.17) family.</text>
</comment>
<keyword evidence="10" id="KW-1185">Reference proteome</keyword>
<dbReference type="Pfam" id="PF02321">
    <property type="entry name" value="OEP"/>
    <property type="match status" value="2"/>
</dbReference>
<protein>
    <submittedName>
        <fullName evidence="9">TolC family protein</fullName>
    </submittedName>
</protein>
<evidence type="ECO:0000256" key="8">
    <source>
        <dbReference type="SAM" id="Coils"/>
    </source>
</evidence>
<feature type="coiled-coil region" evidence="8">
    <location>
        <begin position="156"/>
        <end position="214"/>
    </location>
</feature>
<dbReference type="SUPFAM" id="SSF56954">
    <property type="entry name" value="Outer membrane efflux proteins (OEP)"/>
    <property type="match status" value="1"/>
</dbReference>
<comment type="subcellular location">
    <subcellularLocation>
        <location evidence="1">Cell outer membrane</location>
    </subcellularLocation>
</comment>
<evidence type="ECO:0000256" key="5">
    <source>
        <dbReference type="ARBA" id="ARBA00022692"/>
    </source>
</evidence>
<keyword evidence="8" id="KW-0175">Coiled coil</keyword>
<dbReference type="InterPro" id="IPR003423">
    <property type="entry name" value="OMP_efflux"/>
</dbReference>
<keyword evidence="5" id="KW-0812">Transmembrane</keyword>
<accession>A0ABY3YP39</accession>
<dbReference type="InterPro" id="IPR051906">
    <property type="entry name" value="TolC-like"/>
</dbReference>
<organism evidence="9 10">
    <name type="scientific">Zhouia spongiae</name>
    <dbReference type="NCBI Taxonomy" id="2202721"/>
    <lineage>
        <taxon>Bacteria</taxon>
        <taxon>Pseudomonadati</taxon>
        <taxon>Bacteroidota</taxon>
        <taxon>Flavobacteriia</taxon>
        <taxon>Flavobacteriales</taxon>
        <taxon>Flavobacteriaceae</taxon>
        <taxon>Zhouia</taxon>
    </lineage>
</organism>
<feature type="coiled-coil region" evidence="8">
    <location>
        <begin position="339"/>
        <end position="366"/>
    </location>
</feature>
<evidence type="ECO:0000313" key="9">
    <source>
        <dbReference type="EMBL" id="UNY99433.1"/>
    </source>
</evidence>
<dbReference type="PANTHER" id="PTHR30026">
    <property type="entry name" value="OUTER MEMBRANE PROTEIN TOLC"/>
    <property type="match status" value="1"/>
</dbReference>
<dbReference type="Gene3D" id="1.20.1600.10">
    <property type="entry name" value="Outer membrane efflux proteins (OEP)"/>
    <property type="match status" value="1"/>
</dbReference>